<sequence>MTRPIGIYVHHQGAGHWQRACLIGGALDRPCTLLGTFAACDRRDAPGPLIHLPDDRIAGFDGHDREADRPTSLHYAPLGHPGIRERMARIAAWIAEADPVLMIVDVSVEVALLCRLLSVPTLVVRLAGTRTDPPHLDAFRSASRLLAPFPADLDTEDMPDWIRARTIYSGFLGAAPAPAPEDGRIVVVFGQGGEGGRLAALSEAARAVPDRAWHVLGPVQDVGGAASRPANLHLHGWVADVGAHLAQASLVVGSGGDGVVAAVVGAGKRFVCLPEPRPYDEQASKAEALARLGAAIVQQGWPEGADWPDLVRRGLALDPARIAGLAEPDALARTAAGIEAMAREIEGRPRPGG</sequence>
<dbReference type="RefSeq" id="WP_147076764.1">
    <property type="nucleotide sequence ID" value="NZ_BJZT01000006.1"/>
</dbReference>
<dbReference type="Proteomes" id="UP000321258">
    <property type="component" value="Unassembled WGS sequence"/>
</dbReference>
<reference evidence="1 2" key="1">
    <citation type="submission" date="2019-07" db="EMBL/GenBank/DDBJ databases">
        <title>Whole genome shotgun sequence of Methylobacterium haplocladii NBRC 107714.</title>
        <authorList>
            <person name="Hosoyama A."/>
            <person name="Uohara A."/>
            <person name="Ohji S."/>
            <person name="Ichikawa N."/>
        </authorList>
    </citation>
    <scope>NUCLEOTIDE SEQUENCE [LARGE SCALE GENOMIC DNA]</scope>
    <source>
        <strain evidence="1 2">NBRC 107714</strain>
    </source>
</reference>
<dbReference type="SUPFAM" id="SSF53756">
    <property type="entry name" value="UDP-Glycosyltransferase/glycogen phosphorylase"/>
    <property type="match status" value="1"/>
</dbReference>
<evidence type="ECO:0000313" key="2">
    <source>
        <dbReference type="Proteomes" id="UP000321258"/>
    </source>
</evidence>
<comment type="caution">
    <text evidence="1">The sequence shown here is derived from an EMBL/GenBank/DDBJ whole genome shotgun (WGS) entry which is preliminary data.</text>
</comment>
<dbReference type="OrthoDB" id="9809594at2"/>
<accession>A0A512IL22</accession>
<evidence type="ECO:0008006" key="3">
    <source>
        <dbReference type="Google" id="ProtNLM"/>
    </source>
</evidence>
<dbReference type="PANTHER" id="PTHR21015:SF22">
    <property type="entry name" value="GLYCOSYLTRANSFERASE"/>
    <property type="match status" value="1"/>
</dbReference>
<protein>
    <recommendedName>
        <fullName evidence="3">Glycosyl transferase family 28 C-terminal domain-containing protein</fullName>
    </recommendedName>
</protein>
<gene>
    <name evidence="1" type="ORF">MHA02_08080</name>
</gene>
<organism evidence="1 2">
    <name type="scientific">Methylobacterium haplocladii</name>
    <dbReference type="NCBI Taxonomy" id="1176176"/>
    <lineage>
        <taxon>Bacteria</taxon>
        <taxon>Pseudomonadati</taxon>
        <taxon>Pseudomonadota</taxon>
        <taxon>Alphaproteobacteria</taxon>
        <taxon>Hyphomicrobiales</taxon>
        <taxon>Methylobacteriaceae</taxon>
        <taxon>Methylobacterium</taxon>
    </lineage>
</organism>
<name>A0A512IL22_9HYPH</name>
<evidence type="ECO:0000313" key="1">
    <source>
        <dbReference type="EMBL" id="GEO98420.1"/>
    </source>
</evidence>
<dbReference type="Gene3D" id="3.40.50.2000">
    <property type="entry name" value="Glycogen Phosphorylase B"/>
    <property type="match status" value="1"/>
</dbReference>
<dbReference type="AlphaFoldDB" id="A0A512IL22"/>
<dbReference type="PANTHER" id="PTHR21015">
    <property type="entry name" value="UDP-N-ACETYLGLUCOSAMINE--N-ACETYLMURAMYL-(PENTAPEPTIDE) PYROPHOSPHORYL-UNDECAPRENOL N-ACETYLGLUCOSAMINE TRANSFERASE 1"/>
    <property type="match status" value="1"/>
</dbReference>
<dbReference type="EMBL" id="BJZT01000006">
    <property type="protein sequence ID" value="GEO98420.1"/>
    <property type="molecule type" value="Genomic_DNA"/>
</dbReference>
<proteinExistence type="predicted"/>
<keyword evidence="2" id="KW-1185">Reference proteome</keyword>
<dbReference type="GO" id="GO:0016757">
    <property type="term" value="F:glycosyltransferase activity"/>
    <property type="evidence" value="ECO:0007669"/>
    <property type="project" value="TreeGrafter"/>
</dbReference>